<dbReference type="InterPro" id="IPR011990">
    <property type="entry name" value="TPR-like_helical_dom_sf"/>
</dbReference>
<dbReference type="InterPro" id="IPR006597">
    <property type="entry name" value="Sel1-like"/>
</dbReference>
<dbReference type="OMA" id="AYCYSHG"/>
<dbReference type="PANTHER" id="PTHR11102:SF161">
    <property type="match status" value="1"/>
</dbReference>
<accession>A7RWH8</accession>
<organism evidence="2 3">
    <name type="scientific">Nematostella vectensis</name>
    <name type="common">Starlet sea anemone</name>
    <dbReference type="NCBI Taxonomy" id="45351"/>
    <lineage>
        <taxon>Eukaryota</taxon>
        <taxon>Metazoa</taxon>
        <taxon>Cnidaria</taxon>
        <taxon>Anthozoa</taxon>
        <taxon>Hexacorallia</taxon>
        <taxon>Actiniaria</taxon>
        <taxon>Edwardsiidae</taxon>
        <taxon>Nematostella</taxon>
    </lineage>
</organism>
<dbReference type="InParanoid" id="A7RWH8"/>
<dbReference type="eggNOG" id="KOG1550">
    <property type="taxonomic scope" value="Eukaryota"/>
</dbReference>
<dbReference type="SUPFAM" id="SSF81901">
    <property type="entry name" value="HCP-like"/>
    <property type="match status" value="1"/>
</dbReference>
<proteinExistence type="inferred from homology"/>
<reference evidence="2 3" key="1">
    <citation type="journal article" date="2007" name="Science">
        <title>Sea anemone genome reveals ancestral eumetazoan gene repertoire and genomic organization.</title>
        <authorList>
            <person name="Putnam N.H."/>
            <person name="Srivastava M."/>
            <person name="Hellsten U."/>
            <person name="Dirks B."/>
            <person name="Chapman J."/>
            <person name="Salamov A."/>
            <person name="Terry A."/>
            <person name="Shapiro H."/>
            <person name="Lindquist E."/>
            <person name="Kapitonov V.V."/>
            <person name="Jurka J."/>
            <person name="Genikhovich G."/>
            <person name="Grigoriev I.V."/>
            <person name="Lucas S.M."/>
            <person name="Steele R.E."/>
            <person name="Finnerty J.R."/>
            <person name="Technau U."/>
            <person name="Martindale M.Q."/>
            <person name="Rokhsar D.S."/>
        </authorList>
    </citation>
    <scope>NUCLEOTIDE SEQUENCE [LARGE SCALE GENOMIC DNA]</scope>
    <source>
        <strain evidence="3">CH2 X CH6</strain>
    </source>
</reference>
<evidence type="ECO:0000256" key="1">
    <source>
        <dbReference type="ARBA" id="ARBA00038101"/>
    </source>
</evidence>
<gene>
    <name evidence="2" type="ORF">NEMVEDRAFT_v1g203192</name>
</gene>
<dbReference type="Proteomes" id="UP000001593">
    <property type="component" value="Unassembled WGS sequence"/>
</dbReference>
<dbReference type="STRING" id="45351.A7RWH8"/>
<dbReference type="Gene3D" id="1.25.40.10">
    <property type="entry name" value="Tetratricopeptide repeat domain"/>
    <property type="match status" value="2"/>
</dbReference>
<dbReference type="AlphaFoldDB" id="A7RWH8"/>
<name>A7RWH8_NEMVE</name>
<dbReference type="Pfam" id="PF08238">
    <property type="entry name" value="Sel1"/>
    <property type="match status" value="6"/>
</dbReference>
<sequence>MAARLSRVLHLRNKALFSGIRRLAQWETLQSNGPLRQYCVRTVLYEKAQAVRYSKAKTWITNHGIHDAYIVTCQRSITTSSRANDSSIDKEQLKSQSNVALEILSSDRYLREADYKSIPRLVQESLANKGHKDDVIQSQIAILNKLMQVREKTANIDAVKEMTDKLPDKLVYELAATVFGLSSIVGEDAIAMSAPLFRFASLAGNTDAKYTYAKLLQLGEGVSPDPIEAGKMFKELAEKGHPFAQFSLGQLHYAGVGVDQNFKIALELFELSAKNGILPAYSQLGNMYRTGQGVEENPEKAYQIFKEGADKGDISALMAVAYCYSHGVGVQEDSCKSFEFHKKAADQGYASAQYNVGVHYFAGRGVQLDMKLAAEYFQLAAQQGFELAQINLGNMYYNGLGVEKNLLKAQELYQQASRTNPNAKLLLEELESELKGKDDDKNS</sequence>
<evidence type="ECO:0000313" key="2">
    <source>
        <dbReference type="EMBL" id="EDO44124.1"/>
    </source>
</evidence>
<dbReference type="EMBL" id="DS469547">
    <property type="protein sequence ID" value="EDO44124.1"/>
    <property type="molecule type" value="Genomic_DNA"/>
</dbReference>
<dbReference type="InterPro" id="IPR050767">
    <property type="entry name" value="Sel1_AlgK"/>
</dbReference>
<dbReference type="SMART" id="SM00671">
    <property type="entry name" value="SEL1"/>
    <property type="match status" value="6"/>
</dbReference>
<dbReference type="PANTHER" id="PTHR11102">
    <property type="entry name" value="SEL-1-LIKE PROTEIN"/>
    <property type="match status" value="1"/>
</dbReference>
<dbReference type="HOGENOM" id="CLU_618647_0_0_1"/>
<dbReference type="GO" id="GO:0005789">
    <property type="term" value="C:endoplasmic reticulum membrane"/>
    <property type="evidence" value="ECO:0000318"/>
    <property type="project" value="GO_Central"/>
</dbReference>
<keyword evidence="3" id="KW-1185">Reference proteome</keyword>
<dbReference type="PhylomeDB" id="A7RWH8"/>
<dbReference type="GO" id="GO:0036503">
    <property type="term" value="P:ERAD pathway"/>
    <property type="evidence" value="ECO:0000318"/>
    <property type="project" value="GO_Central"/>
</dbReference>
<evidence type="ECO:0000313" key="3">
    <source>
        <dbReference type="Proteomes" id="UP000001593"/>
    </source>
</evidence>
<comment type="similarity">
    <text evidence="1">Belongs to the sel-1 family.</text>
</comment>
<protein>
    <submittedName>
        <fullName evidence="2">Uncharacterized protein</fullName>
    </submittedName>
</protein>